<reference evidence="7" key="1">
    <citation type="submission" date="2021-04" db="EMBL/GenBank/DDBJ databases">
        <title>Pseudonocardia sp. nov., isolated from sandy soil of mangrove forest.</title>
        <authorList>
            <person name="Zan Z."/>
            <person name="Huang R."/>
            <person name="Liu W."/>
        </authorList>
    </citation>
    <scope>NUCLEOTIDE SEQUENCE</scope>
    <source>
        <strain evidence="7">S2-4</strain>
    </source>
</reference>
<sequence>MTELAGAPPSTPPRGLLAPTLRTLTIGSVALVSLAAFEAMAVATAMPTAAAALDGISGYALAFGLPLATSVVGMVLSGVWSDAHGPAAPMRVGVAAFVIGLLLASTAPTMAALAAGRAVQGLGSGLFSVALYVVVARAVHPALRPRIFAAFAAAWVLPAVVGPPVAGLLVETIGWRWVFALAAVLAVPAATMVEPALRRLRADAVDDGPAPDRTSRPARRVLWALLAAVGAAGLHQAGQLDGALAGVVGAVALVAVALAGPRLLPAGALLARRGLPAVIALRGLCAAAFFGAEAFLPLLLAQQRGLSPTLAGLVLTGAALSWTAGSWLQGRDRAPSRTTMLRGGTAAIAVGVLLTGSALVPVVPLAVAVLGWLVAGLGMGMAYPTLSVLLLELSAPAEQGTNSASLQIADALFSAVVLAVSGAVFAALIGSGAVAFAATTAIAAVVAGLAVLAAGRARA</sequence>
<dbReference type="Gene3D" id="1.20.1250.20">
    <property type="entry name" value="MFS general substrate transporter like domains"/>
    <property type="match status" value="1"/>
</dbReference>
<comment type="caution">
    <text evidence="7">The sequence shown here is derived from an EMBL/GenBank/DDBJ whole genome shotgun (WGS) entry which is preliminary data.</text>
</comment>
<feature type="transmembrane region" description="Helical" evidence="5">
    <location>
        <begin position="221"/>
        <end position="238"/>
    </location>
</feature>
<evidence type="ECO:0000256" key="5">
    <source>
        <dbReference type="SAM" id="Phobius"/>
    </source>
</evidence>
<feature type="transmembrane region" description="Helical" evidence="5">
    <location>
        <begin position="175"/>
        <end position="193"/>
    </location>
</feature>
<feature type="transmembrane region" description="Helical" evidence="5">
    <location>
        <begin position="244"/>
        <end position="264"/>
    </location>
</feature>
<evidence type="ECO:0000256" key="4">
    <source>
        <dbReference type="ARBA" id="ARBA00023136"/>
    </source>
</evidence>
<evidence type="ECO:0000313" key="8">
    <source>
        <dbReference type="Proteomes" id="UP001165283"/>
    </source>
</evidence>
<evidence type="ECO:0000313" key="7">
    <source>
        <dbReference type="EMBL" id="MCO1655941.1"/>
    </source>
</evidence>
<keyword evidence="3 5" id="KW-1133">Transmembrane helix</keyword>
<organism evidence="7 8">
    <name type="scientific">Pseudonocardia humida</name>
    <dbReference type="NCBI Taxonomy" id="2800819"/>
    <lineage>
        <taxon>Bacteria</taxon>
        <taxon>Bacillati</taxon>
        <taxon>Actinomycetota</taxon>
        <taxon>Actinomycetes</taxon>
        <taxon>Pseudonocardiales</taxon>
        <taxon>Pseudonocardiaceae</taxon>
        <taxon>Pseudonocardia</taxon>
    </lineage>
</organism>
<dbReference type="Pfam" id="PF07690">
    <property type="entry name" value="MFS_1"/>
    <property type="match status" value="1"/>
</dbReference>
<accession>A0ABT0ZYZ6</accession>
<feature type="transmembrane region" description="Helical" evidence="5">
    <location>
        <begin position="58"/>
        <end position="80"/>
    </location>
</feature>
<evidence type="ECO:0000259" key="6">
    <source>
        <dbReference type="PROSITE" id="PS50850"/>
    </source>
</evidence>
<keyword evidence="8" id="KW-1185">Reference proteome</keyword>
<feature type="transmembrane region" description="Helical" evidence="5">
    <location>
        <begin position="24"/>
        <end position="46"/>
    </location>
</feature>
<feature type="transmembrane region" description="Helical" evidence="5">
    <location>
        <begin position="92"/>
        <end position="115"/>
    </location>
</feature>
<proteinExistence type="predicted"/>
<dbReference type="PROSITE" id="PS50850">
    <property type="entry name" value="MFS"/>
    <property type="match status" value="1"/>
</dbReference>
<feature type="transmembrane region" description="Helical" evidence="5">
    <location>
        <begin position="340"/>
        <end position="363"/>
    </location>
</feature>
<comment type="subcellular location">
    <subcellularLocation>
        <location evidence="1">Cell membrane</location>
        <topology evidence="1">Multi-pass membrane protein</topology>
    </subcellularLocation>
</comment>
<gene>
    <name evidence="7" type="ORF">KDL28_12845</name>
</gene>
<dbReference type="PANTHER" id="PTHR23501">
    <property type="entry name" value="MAJOR FACILITATOR SUPERFAMILY"/>
    <property type="match status" value="1"/>
</dbReference>
<feature type="transmembrane region" description="Helical" evidence="5">
    <location>
        <begin position="306"/>
        <end position="328"/>
    </location>
</feature>
<feature type="transmembrane region" description="Helical" evidence="5">
    <location>
        <begin position="435"/>
        <end position="455"/>
    </location>
</feature>
<dbReference type="EMBL" id="JAGSOV010000025">
    <property type="protein sequence ID" value="MCO1655941.1"/>
    <property type="molecule type" value="Genomic_DNA"/>
</dbReference>
<dbReference type="PANTHER" id="PTHR23501:SF154">
    <property type="entry name" value="MULTIDRUG-EFFLUX TRANSPORTER RV1634-RELATED"/>
    <property type="match status" value="1"/>
</dbReference>
<feature type="domain" description="Major facilitator superfamily (MFS) profile" evidence="6">
    <location>
        <begin position="24"/>
        <end position="458"/>
    </location>
</feature>
<feature type="transmembrane region" description="Helical" evidence="5">
    <location>
        <begin position="147"/>
        <end position="169"/>
    </location>
</feature>
<dbReference type="Proteomes" id="UP001165283">
    <property type="component" value="Unassembled WGS sequence"/>
</dbReference>
<feature type="transmembrane region" description="Helical" evidence="5">
    <location>
        <begin position="121"/>
        <end position="140"/>
    </location>
</feature>
<keyword evidence="4 5" id="KW-0472">Membrane</keyword>
<dbReference type="SUPFAM" id="SSF103473">
    <property type="entry name" value="MFS general substrate transporter"/>
    <property type="match status" value="1"/>
</dbReference>
<dbReference type="InterPro" id="IPR020846">
    <property type="entry name" value="MFS_dom"/>
</dbReference>
<protein>
    <submittedName>
        <fullName evidence="7">MFS transporter</fullName>
    </submittedName>
</protein>
<feature type="transmembrane region" description="Helical" evidence="5">
    <location>
        <begin position="411"/>
        <end position="429"/>
    </location>
</feature>
<feature type="transmembrane region" description="Helical" evidence="5">
    <location>
        <begin position="369"/>
        <end position="391"/>
    </location>
</feature>
<evidence type="ECO:0000256" key="1">
    <source>
        <dbReference type="ARBA" id="ARBA00004651"/>
    </source>
</evidence>
<keyword evidence="2 5" id="KW-0812">Transmembrane</keyword>
<feature type="transmembrane region" description="Helical" evidence="5">
    <location>
        <begin position="276"/>
        <end position="300"/>
    </location>
</feature>
<dbReference type="RefSeq" id="WP_252438187.1">
    <property type="nucleotide sequence ID" value="NZ_JAGSOV010000025.1"/>
</dbReference>
<evidence type="ECO:0000256" key="2">
    <source>
        <dbReference type="ARBA" id="ARBA00022692"/>
    </source>
</evidence>
<dbReference type="InterPro" id="IPR011701">
    <property type="entry name" value="MFS"/>
</dbReference>
<name>A0ABT0ZYZ6_9PSEU</name>
<evidence type="ECO:0000256" key="3">
    <source>
        <dbReference type="ARBA" id="ARBA00022989"/>
    </source>
</evidence>
<dbReference type="InterPro" id="IPR036259">
    <property type="entry name" value="MFS_trans_sf"/>
</dbReference>